<evidence type="ECO:0000313" key="4">
    <source>
        <dbReference type="RefSeq" id="XP_022286606.1"/>
    </source>
</evidence>
<protein>
    <submittedName>
        <fullName evidence="3 4">Uncharacterized protein LOC111099579</fullName>
    </submittedName>
</protein>
<dbReference type="RefSeq" id="XP_022286606.1">
    <property type="nucleotide sequence ID" value="XM_022430898.1"/>
</dbReference>
<organism evidence="2 4">
    <name type="scientific">Crassostrea virginica</name>
    <name type="common">Eastern oyster</name>
    <dbReference type="NCBI Taxonomy" id="6565"/>
    <lineage>
        <taxon>Eukaryota</taxon>
        <taxon>Metazoa</taxon>
        <taxon>Spiralia</taxon>
        <taxon>Lophotrochozoa</taxon>
        <taxon>Mollusca</taxon>
        <taxon>Bivalvia</taxon>
        <taxon>Autobranchia</taxon>
        <taxon>Pteriomorphia</taxon>
        <taxon>Ostreida</taxon>
        <taxon>Ostreoidea</taxon>
        <taxon>Ostreidae</taxon>
        <taxon>Crassostrea</taxon>
    </lineage>
</organism>
<keyword evidence="1" id="KW-1133">Transmembrane helix</keyword>
<accession>A0A8B8A552</accession>
<keyword evidence="2" id="KW-1185">Reference proteome</keyword>
<dbReference type="GeneID" id="111099579"/>
<evidence type="ECO:0000313" key="2">
    <source>
        <dbReference type="Proteomes" id="UP000694844"/>
    </source>
</evidence>
<reference evidence="3 4" key="1">
    <citation type="submission" date="2025-04" db="UniProtKB">
        <authorList>
            <consortium name="RefSeq"/>
        </authorList>
    </citation>
    <scope>IDENTIFICATION</scope>
    <source>
        <tissue evidence="3 4">Whole sample</tissue>
    </source>
</reference>
<gene>
    <name evidence="3 4 5" type="primary">LOC111099579</name>
</gene>
<evidence type="ECO:0000313" key="5">
    <source>
        <dbReference type="RefSeq" id="XP_022286607.1"/>
    </source>
</evidence>
<name>A0A8B8A552_CRAVI</name>
<dbReference type="KEGG" id="cvn:111099579"/>
<dbReference type="RefSeq" id="XP_022286605.1">
    <property type="nucleotide sequence ID" value="XM_022430897.1"/>
</dbReference>
<keyword evidence="1" id="KW-0812">Transmembrane</keyword>
<dbReference type="AlphaFoldDB" id="A0A8B8A552"/>
<sequence>MKSTCTNQVEQLEYHCLPNAWGDKLYEMCATDKEIIGNSCAEYNERGQRIQPNYKRTCNGSDFGVKCPFKYFANQSYLYYFQLITIHTGFFQIPNLHRYFAQDPGCLTISQETTSKSSGKENSTDLYPVTIDGNNLPFFVVYPFATLLIGLVLVAFIYWMWKRQNGKNEGFRVTTEEENM</sequence>
<proteinExistence type="predicted"/>
<feature type="transmembrane region" description="Helical" evidence="1">
    <location>
        <begin position="139"/>
        <end position="161"/>
    </location>
</feature>
<keyword evidence="1" id="KW-0472">Membrane</keyword>
<dbReference type="Proteomes" id="UP000694844">
    <property type="component" value="Chromosome 6"/>
</dbReference>
<evidence type="ECO:0000313" key="3">
    <source>
        <dbReference type="RefSeq" id="XP_022286605.1"/>
    </source>
</evidence>
<dbReference type="RefSeq" id="XP_022286607.1">
    <property type="nucleotide sequence ID" value="XM_022430899.1"/>
</dbReference>
<evidence type="ECO:0000256" key="1">
    <source>
        <dbReference type="SAM" id="Phobius"/>
    </source>
</evidence>